<evidence type="ECO:0000256" key="1">
    <source>
        <dbReference type="SAM" id="MobiDB-lite"/>
    </source>
</evidence>
<feature type="compositionally biased region" description="Basic and acidic residues" evidence="1">
    <location>
        <begin position="1"/>
        <end position="19"/>
    </location>
</feature>
<reference evidence="2 3" key="1">
    <citation type="submission" date="2024-04" db="EMBL/GenBank/DDBJ databases">
        <title>Aurantiacibacter sp. DGU6 16S ribosomal RNA gene Genome sequencing and assembly.</title>
        <authorList>
            <person name="Park S."/>
        </authorList>
    </citation>
    <scope>NUCLEOTIDE SEQUENCE [LARGE SCALE GENOMIC DNA]</scope>
    <source>
        <strain evidence="2 3">DGU6</strain>
    </source>
</reference>
<dbReference type="RefSeq" id="WP_341673782.1">
    <property type="nucleotide sequence ID" value="NZ_JBBYHV010000002.1"/>
</dbReference>
<sequence>MSEELSREEVRRRVRERAGKPALPGPSENPATNLLLADIVIRIGTSFLRTGVEKAFLKNRYDPDTANAIVDNRSALRTLGAVAVAKFARKSIPGAAIVGTGIVGKLLYDSAKTRRANRRKGDTQLLEQAAEETHTPEG</sequence>
<keyword evidence="3" id="KW-1185">Reference proteome</keyword>
<protein>
    <recommendedName>
        <fullName evidence="4">DUF3318 domain-containing protein</fullName>
    </recommendedName>
</protein>
<evidence type="ECO:0008006" key="4">
    <source>
        <dbReference type="Google" id="ProtNLM"/>
    </source>
</evidence>
<accession>A0ABU9IFP2</accession>
<dbReference type="EMBL" id="JBBYHV010000002">
    <property type="protein sequence ID" value="MEL1251222.1"/>
    <property type="molecule type" value="Genomic_DNA"/>
</dbReference>
<comment type="caution">
    <text evidence="2">The sequence shown here is derived from an EMBL/GenBank/DDBJ whole genome shotgun (WGS) entry which is preliminary data.</text>
</comment>
<evidence type="ECO:0000313" key="2">
    <source>
        <dbReference type="EMBL" id="MEL1251222.1"/>
    </source>
</evidence>
<organism evidence="2 3">
    <name type="scientific">Aurantiacibacter gilvus</name>
    <dbReference type="NCBI Taxonomy" id="3139141"/>
    <lineage>
        <taxon>Bacteria</taxon>
        <taxon>Pseudomonadati</taxon>
        <taxon>Pseudomonadota</taxon>
        <taxon>Alphaproteobacteria</taxon>
        <taxon>Sphingomonadales</taxon>
        <taxon>Erythrobacteraceae</taxon>
        <taxon>Aurantiacibacter</taxon>
    </lineage>
</organism>
<name>A0ABU9IFP2_9SPHN</name>
<gene>
    <name evidence="2" type="ORF">AAEO60_11120</name>
</gene>
<feature type="region of interest" description="Disordered" evidence="1">
    <location>
        <begin position="117"/>
        <end position="138"/>
    </location>
</feature>
<evidence type="ECO:0000313" key="3">
    <source>
        <dbReference type="Proteomes" id="UP001497045"/>
    </source>
</evidence>
<dbReference type="Proteomes" id="UP001497045">
    <property type="component" value="Unassembled WGS sequence"/>
</dbReference>
<proteinExistence type="predicted"/>
<feature type="region of interest" description="Disordered" evidence="1">
    <location>
        <begin position="1"/>
        <end position="29"/>
    </location>
</feature>